<feature type="transmembrane region" description="Helical" evidence="14">
    <location>
        <begin position="206"/>
        <end position="230"/>
    </location>
</feature>
<accession>A0A8T2KH52</accession>
<dbReference type="SUPFAM" id="SSF81321">
    <property type="entry name" value="Family A G protein-coupled receptor-like"/>
    <property type="match status" value="1"/>
</dbReference>
<evidence type="ECO:0000256" key="11">
    <source>
        <dbReference type="ARBA" id="ARBA00023180"/>
    </source>
</evidence>
<dbReference type="InterPro" id="IPR017452">
    <property type="entry name" value="GPCR_Rhodpsn_7TM"/>
</dbReference>
<gene>
    <name evidence="16" type="ORF">GDO86_001814</name>
</gene>
<keyword evidence="9" id="KW-1015">Disulfide bond</keyword>
<evidence type="ECO:0000256" key="14">
    <source>
        <dbReference type="RuleBase" id="RU363047"/>
    </source>
</evidence>
<dbReference type="FunFam" id="1.20.1070.10:FF:000010">
    <property type="entry name" value="Olfactory receptor"/>
    <property type="match status" value="1"/>
</dbReference>
<evidence type="ECO:0000256" key="12">
    <source>
        <dbReference type="ARBA" id="ARBA00023224"/>
    </source>
</evidence>
<evidence type="ECO:0000256" key="3">
    <source>
        <dbReference type="ARBA" id="ARBA00022606"/>
    </source>
</evidence>
<dbReference type="PROSITE" id="PS50262">
    <property type="entry name" value="G_PROTEIN_RECEP_F1_2"/>
    <property type="match status" value="1"/>
</dbReference>
<evidence type="ECO:0000256" key="13">
    <source>
        <dbReference type="RuleBase" id="RU000688"/>
    </source>
</evidence>
<dbReference type="Proteomes" id="UP000812440">
    <property type="component" value="Chromosome 1"/>
</dbReference>
<evidence type="ECO:0000256" key="1">
    <source>
        <dbReference type="ARBA" id="ARBA00004651"/>
    </source>
</evidence>
<feature type="transmembrane region" description="Helical" evidence="14">
    <location>
        <begin position="66"/>
        <end position="84"/>
    </location>
</feature>
<keyword evidence="7 13" id="KW-0297">G-protein coupled receptor</keyword>
<keyword evidence="3 14" id="KW-0716">Sensory transduction</keyword>
<keyword evidence="11" id="KW-0325">Glycoprotein</keyword>
<comment type="caution">
    <text evidence="16">The sequence shown here is derived from an EMBL/GenBank/DDBJ whole genome shotgun (WGS) entry which is preliminary data.</text>
</comment>
<feature type="domain" description="G-protein coupled receptors family 1 profile" evidence="15">
    <location>
        <begin position="47"/>
        <end position="295"/>
    </location>
</feature>
<dbReference type="PANTHER" id="PTHR24242:SF392">
    <property type="entry name" value="OLFACTORY RECEPTOR 6N2-LIKE"/>
    <property type="match status" value="1"/>
</dbReference>
<evidence type="ECO:0000256" key="7">
    <source>
        <dbReference type="ARBA" id="ARBA00023040"/>
    </source>
</evidence>
<organism evidence="16 17">
    <name type="scientific">Hymenochirus boettgeri</name>
    <name type="common">Congo dwarf clawed frog</name>
    <dbReference type="NCBI Taxonomy" id="247094"/>
    <lineage>
        <taxon>Eukaryota</taxon>
        <taxon>Metazoa</taxon>
        <taxon>Chordata</taxon>
        <taxon>Craniata</taxon>
        <taxon>Vertebrata</taxon>
        <taxon>Euteleostomi</taxon>
        <taxon>Amphibia</taxon>
        <taxon>Batrachia</taxon>
        <taxon>Anura</taxon>
        <taxon>Pipoidea</taxon>
        <taxon>Pipidae</taxon>
        <taxon>Pipinae</taxon>
        <taxon>Hymenochirus</taxon>
    </lineage>
</organism>
<feature type="transmembrane region" description="Helical" evidence="14">
    <location>
        <begin position="146"/>
        <end position="168"/>
    </location>
</feature>
<evidence type="ECO:0000256" key="9">
    <source>
        <dbReference type="ARBA" id="ARBA00023157"/>
    </source>
</evidence>
<dbReference type="PROSITE" id="PS00237">
    <property type="entry name" value="G_PROTEIN_RECEP_F1_1"/>
    <property type="match status" value="1"/>
</dbReference>
<feature type="transmembrane region" description="Helical" evidence="14">
    <location>
        <begin position="32"/>
        <end position="54"/>
    </location>
</feature>
<dbReference type="PRINTS" id="PR00245">
    <property type="entry name" value="OLFACTORYR"/>
</dbReference>
<dbReference type="InterPro" id="IPR050939">
    <property type="entry name" value="Olfactory_GPCR1"/>
</dbReference>
<dbReference type="EMBL" id="JAACNH010000001">
    <property type="protein sequence ID" value="KAG8455763.1"/>
    <property type="molecule type" value="Genomic_DNA"/>
</dbReference>
<evidence type="ECO:0000313" key="17">
    <source>
        <dbReference type="Proteomes" id="UP000812440"/>
    </source>
</evidence>
<evidence type="ECO:0000256" key="5">
    <source>
        <dbReference type="ARBA" id="ARBA00022725"/>
    </source>
</evidence>
<comment type="similarity">
    <text evidence="13">Belongs to the G-protein coupled receptor 1 family.</text>
</comment>
<evidence type="ECO:0000256" key="4">
    <source>
        <dbReference type="ARBA" id="ARBA00022692"/>
    </source>
</evidence>
<protein>
    <recommendedName>
        <fullName evidence="14">Olfactory receptor</fullName>
    </recommendedName>
</protein>
<evidence type="ECO:0000256" key="6">
    <source>
        <dbReference type="ARBA" id="ARBA00022989"/>
    </source>
</evidence>
<keyword evidence="17" id="KW-1185">Reference proteome</keyword>
<feature type="transmembrane region" description="Helical" evidence="14">
    <location>
        <begin position="277"/>
        <end position="297"/>
    </location>
</feature>
<keyword evidence="10 13" id="KW-0675">Receptor</keyword>
<reference evidence="16" key="1">
    <citation type="thesis" date="2020" institute="ProQuest LLC" country="789 East Eisenhower Parkway, Ann Arbor, MI, USA">
        <title>Comparative Genomics and Chromosome Evolution.</title>
        <authorList>
            <person name="Mudd A.B."/>
        </authorList>
    </citation>
    <scope>NUCLEOTIDE SEQUENCE</scope>
    <source>
        <strain evidence="16">Female2</strain>
        <tissue evidence="16">Blood</tissue>
    </source>
</reference>
<keyword evidence="2 14" id="KW-1003">Cell membrane</keyword>
<dbReference type="Gene3D" id="1.20.1070.10">
    <property type="entry name" value="Rhodopsin 7-helix transmembrane proteins"/>
    <property type="match status" value="1"/>
</dbReference>
<dbReference type="OrthoDB" id="9896355at2759"/>
<keyword evidence="12 13" id="KW-0807">Transducer</keyword>
<name>A0A8T2KH52_9PIPI</name>
<dbReference type="GO" id="GO:0004984">
    <property type="term" value="F:olfactory receptor activity"/>
    <property type="evidence" value="ECO:0007669"/>
    <property type="project" value="InterPro"/>
</dbReference>
<evidence type="ECO:0000313" key="16">
    <source>
        <dbReference type="EMBL" id="KAG8455763.1"/>
    </source>
</evidence>
<evidence type="ECO:0000259" key="15">
    <source>
        <dbReference type="PROSITE" id="PS50262"/>
    </source>
</evidence>
<keyword evidence="5 14" id="KW-0552">Olfaction</keyword>
<dbReference type="GO" id="GO:0005886">
    <property type="term" value="C:plasma membrane"/>
    <property type="evidence" value="ECO:0007669"/>
    <property type="project" value="UniProtKB-SubCell"/>
</dbReference>
<dbReference type="AlphaFoldDB" id="A0A8T2KH52"/>
<feature type="transmembrane region" description="Helical" evidence="14">
    <location>
        <begin position="242"/>
        <end position="265"/>
    </location>
</feature>
<evidence type="ECO:0000256" key="10">
    <source>
        <dbReference type="ARBA" id="ARBA00023170"/>
    </source>
</evidence>
<keyword evidence="8 14" id="KW-0472">Membrane</keyword>
<dbReference type="Pfam" id="PF13853">
    <property type="entry name" value="7tm_4"/>
    <property type="match status" value="1"/>
</dbReference>
<keyword evidence="4 13" id="KW-0812">Transmembrane</keyword>
<feature type="transmembrane region" description="Helical" evidence="14">
    <location>
        <begin position="104"/>
        <end position="126"/>
    </location>
</feature>
<dbReference type="CDD" id="cd13954">
    <property type="entry name" value="7tmA_OR"/>
    <property type="match status" value="1"/>
</dbReference>
<dbReference type="GO" id="GO:0004930">
    <property type="term" value="F:G protein-coupled receptor activity"/>
    <property type="evidence" value="ECO:0007669"/>
    <property type="project" value="UniProtKB-KW"/>
</dbReference>
<sequence>MPKSKLLQMNHHNNTGEFILIGFSSLPLVKMWLTPALLLVYGFTIVENVFLIVLVRVNPHLHTPMYFFLGHFSFLECWYTTTIIPKTLHILITGNTTILFTTCIAQLYVFISLGATECLFLATMAYDRYVAICYPLHYSVMIRNKLCILLVLCSWIGGFLTPVLPTVFVSKLHFCKFLINHFFCDFPALLQLSCSGTSHIELLSSIISSTIIMGSFIVITFSYIQIVWTICVLPSKQGMQKALSTCSSHLVVVFIYYGSGIYMYVRPNSYKTLETNKLVALLYAVLTPLLNPIIYSFRNNDVIKAVGRFKIINIIK</sequence>
<keyword evidence="6 14" id="KW-1133">Transmembrane helix</keyword>
<dbReference type="InterPro" id="IPR000276">
    <property type="entry name" value="GPCR_Rhodpsn"/>
</dbReference>
<proteinExistence type="inferred from homology"/>
<dbReference type="PANTHER" id="PTHR24242">
    <property type="entry name" value="G-PROTEIN COUPLED RECEPTOR"/>
    <property type="match status" value="1"/>
</dbReference>
<comment type="subcellular location">
    <subcellularLocation>
        <location evidence="1 14">Cell membrane</location>
        <topology evidence="1 14">Multi-pass membrane protein</topology>
    </subcellularLocation>
</comment>
<dbReference type="PRINTS" id="PR00237">
    <property type="entry name" value="GPCRRHODOPSN"/>
</dbReference>
<evidence type="ECO:0000256" key="2">
    <source>
        <dbReference type="ARBA" id="ARBA00022475"/>
    </source>
</evidence>
<evidence type="ECO:0000256" key="8">
    <source>
        <dbReference type="ARBA" id="ARBA00023136"/>
    </source>
</evidence>
<dbReference type="InterPro" id="IPR000725">
    <property type="entry name" value="Olfact_rcpt"/>
</dbReference>